<keyword evidence="2" id="KW-1185">Reference proteome</keyword>
<dbReference type="Proteomes" id="UP000682782">
    <property type="component" value="Chromosome"/>
</dbReference>
<evidence type="ECO:0000313" key="1">
    <source>
        <dbReference type="EMBL" id="QUC67627.1"/>
    </source>
</evidence>
<proteinExistence type="predicted"/>
<dbReference type="EMBL" id="CP068393">
    <property type="protein sequence ID" value="QUC67627.1"/>
    <property type="molecule type" value="Genomic_DNA"/>
</dbReference>
<protein>
    <submittedName>
        <fullName evidence="1">Uncharacterized protein</fullName>
    </submittedName>
</protein>
<name>A0AC61MXP2_9FIRM</name>
<gene>
    <name evidence="1" type="ORF">JYE49_02690</name>
</gene>
<reference evidence="1" key="1">
    <citation type="submission" date="2021-01" db="EMBL/GenBank/DDBJ databases">
        <title>Complete genome sequence of Clostridiales bacterium R-7.</title>
        <authorList>
            <person name="Mahoney-Kurpe S.C."/>
            <person name="Palevich N."/>
            <person name="Koike S."/>
            <person name="Moon C.D."/>
            <person name="Attwood G.T."/>
        </authorList>
    </citation>
    <scope>NUCLEOTIDE SEQUENCE</scope>
    <source>
        <strain evidence="1">R-7</strain>
    </source>
</reference>
<organism evidence="1 2">
    <name type="scientific">Aristaeella hokkaidonensis</name>
    <dbReference type="NCBI Taxonomy" id="3046382"/>
    <lineage>
        <taxon>Bacteria</taxon>
        <taxon>Bacillati</taxon>
        <taxon>Bacillota</taxon>
        <taxon>Clostridia</taxon>
        <taxon>Eubacteriales</taxon>
        <taxon>Aristaeellaceae</taxon>
        <taxon>Aristaeella</taxon>
    </lineage>
</organism>
<evidence type="ECO:0000313" key="2">
    <source>
        <dbReference type="Proteomes" id="UP000682782"/>
    </source>
</evidence>
<accession>A0AC61MXP2</accession>
<sequence>MKTKKYIIILACCILAAAFILGMTGVINLSTGIQVKNSDRLVGFLITQSSLDQDDSQLTQAADYHYPATRVEKQGTIEVDDEEEPYTEVEYVFEGIDGFPFMIADAKGENGVNTSTTISDGAVSDVQHYLSQTNDNVTEESLIGTLYLARGKDDYLFFFNPIYQTADGDVYAVRTASGMAPSLGLCSSVSTHKTQDLSWTEGIKTFTRSMRVEVKMLLADKPVKVSIYQYNADHELIRSDEYDPLSVPETFSPRPVAEYLVIETENEGGDSVREICGKKDESFTVKLAREDGICVAEGHEIIWPEW</sequence>